<keyword evidence="4" id="KW-1185">Reference proteome</keyword>
<accession>A0AB34JHN6</accession>
<feature type="region of interest" description="Disordered" evidence="1">
    <location>
        <begin position="215"/>
        <end position="304"/>
    </location>
</feature>
<protein>
    <recommendedName>
        <fullName evidence="2">PPIase cyclophilin-type domain-containing protein</fullName>
    </recommendedName>
</protein>
<organism evidence="3 4">
    <name type="scientific">Prymnesium parvum</name>
    <name type="common">Toxic golden alga</name>
    <dbReference type="NCBI Taxonomy" id="97485"/>
    <lineage>
        <taxon>Eukaryota</taxon>
        <taxon>Haptista</taxon>
        <taxon>Haptophyta</taxon>
        <taxon>Prymnesiophyceae</taxon>
        <taxon>Prymnesiales</taxon>
        <taxon>Prymnesiaceae</taxon>
        <taxon>Prymnesium</taxon>
    </lineage>
</organism>
<evidence type="ECO:0000256" key="1">
    <source>
        <dbReference type="SAM" id="MobiDB-lite"/>
    </source>
</evidence>
<comment type="caution">
    <text evidence="3">The sequence shown here is derived from an EMBL/GenBank/DDBJ whole genome shotgun (WGS) entry which is preliminary data.</text>
</comment>
<gene>
    <name evidence="3" type="ORF">AB1Y20_022049</name>
</gene>
<feature type="compositionally biased region" description="Basic and acidic residues" evidence="1">
    <location>
        <begin position="224"/>
        <end position="244"/>
    </location>
</feature>
<dbReference type="AlphaFoldDB" id="A0AB34JHN6"/>
<feature type="compositionally biased region" description="Acidic residues" evidence="1">
    <location>
        <begin position="292"/>
        <end position="304"/>
    </location>
</feature>
<dbReference type="GO" id="GO:0005737">
    <property type="term" value="C:cytoplasm"/>
    <property type="evidence" value="ECO:0007669"/>
    <property type="project" value="TreeGrafter"/>
</dbReference>
<dbReference type="PANTHER" id="PTHR11071">
    <property type="entry name" value="PEPTIDYL-PROLYL CIS-TRANS ISOMERASE"/>
    <property type="match status" value="1"/>
</dbReference>
<dbReference type="PRINTS" id="PR00153">
    <property type="entry name" value="CSAPPISMRASE"/>
</dbReference>
<dbReference type="GO" id="GO:0006457">
    <property type="term" value="P:protein folding"/>
    <property type="evidence" value="ECO:0007669"/>
    <property type="project" value="TreeGrafter"/>
</dbReference>
<dbReference type="GO" id="GO:0016018">
    <property type="term" value="F:cyclosporin A binding"/>
    <property type="evidence" value="ECO:0007669"/>
    <property type="project" value="TreeGrafter"/>
</dbReference>
<feature type="compositionally biased region" description="Basic and acidic residues" evidence="1">
    <location>
        <begin position="255"/>
        <end position="267"/>
    </location>
</feature>
<dbReference type="Proteomes" id="UP001515480">
    <property type="component" value="Unassembled WGS sequence"/>
</dbReference>
<dbReference type="InterPro" id="IPR029000">
    <property type="entry name" value="Cyclophilin-like_dom_sf"/>
</dbReference>
<proteinExistence type="predicted"/>
<reference evidence="3 4" key="1">
    <citation type="journal article" date="2024" name="Science">
        <title>Giant polyketide synthase enzymes in the biosynthesis of giant marine polyether toxins.</title>
        <authorList>
            <person name="Fallon T.R."/>
            <person name="Shende V.V."/>
            <person name="Wierzbicki I.H."/>
            <person name="Pendleton A.L."/>
            <person name="Watervoot N.F."/>
            <person name="Auber R.P."/>
            <person name="Gonzalez D.J."/>
            <person name="Wisecaver J.H."/>
            <person name="Moore B.S."/>
        </authorList>
    </citation>
    <scope>NUCLEOTIDE SEQUENCE [LARGE SCALE GENOMIC DNA]</scope>
    <source>
        <strain evidence="3 4">12B1</strain>
    </source>
</reference>
<sequence>MDARTDPGMALFVDWSSRKQEVLQQAQAGWPGLVGDQVHLDLAIQGLAEPPMRLVFGLFLEQVPLAAANFYHLCAHSIDGLGEGGHPLTYRRSHIHRVEPGHFLEGGDITLNSGVGGDSIYGRAGFEDEPFGLSLRHDSAGLLSMSNTGPNSNRSQFLITLGPAPQLDGSHVIIGRLISGSLHLETLGAIPVDVNGAPSRPIIIAECGIISGWRRPPLPSSSSRADKVTTKAELKTEGEARRNAVAEAVAAALKRRSDTSDEPEAKRHLAAPSNSGTTKYGAMFSLPFASEIDGEGDDDDEDDD</sequence>
<dbReference type="GO" id="GO:0003755">
    <property type="term" value="F:peptidyl-prolyl cis-trans isomerase activity"/>
    <property type="evidence" value="ECO:0007669"/>
    <property type="project" value="InterPro"/>
</dbReference>
<dbReference type="InterPro" id="IPR002130">
    <property type="entry name" value="Cyclophilin-type_PPIase_dom"/>
</dbReference>
<dbReference type="PANTHER" id="PTHR11071:SF561">
    <property type="entry name" value="PEPTIDYL-PROLYL CIS-TRANS ISOMERASE D-RELATED"/>
    <property type="match status" value="1"/>
</dbReference>
<evidence type="ECO:0000259" key="2">
    <source>
        <dbReference type="PROSITE" id="PS50072"/>
    </source>
</evidence>
<dbReference type="PROSITE" id="PS50072">
    <property type="entry name" value="CSA_PPIASE_2"/>
    <property type="match status" value="1"/>
</dbReference>
<name>A0AB34JHN6_PRYPA</name>
<feature type="domain" description="PPIase cyclophilin-type" evidence="2">
    <location>
        <begin position="49"/>
        <end position="209"/>
    </location>
</feature>
<dbReference type="EMBL" id="JBGBPQ010000008">
    <property type="protein sequence ID" value="KAL1520468.1"/>
    <property type="molecule type" value="Genomic_DNA"/>
</dbReference>
<evidence type="ECO:0000313" key="4">
    <source>
        <dbReference type="Proteomes" id="UP001515480"/>
    </source>
</evidence>
<evidence type="ECO:0000313" key="3">
    <source>
        <dbReference type="EMBL" id="KAL1520468.1"/>
    </source>
</evidence>
<dbReference type="Pfam" id="PF00160">
    <property type="entry name" value="Pro_isomerase"/>
    <property type="match status" value="1"/>
</dbReference>
<dbReference type="SUPFAM" id="SSF50891">
    <property type="entry name" value="Cyclophilin-like"/>
    <property type="match status" value="1"/>
</dbReference>
<dbReference type="Gene3D" id="2.40.100.10">
    <property type="entry name" value="Cyclophilin-like"/>
    <property type="match status" value="1"/>
</dbReference>